<reference evidence="1 2" key="1">
    <citation type="submission" date="2016-10" db="EMBL/GenBank/DDBJ databases">
        <authorList>
            <person name="de Groot N.N."/>
        </authorList>
    </citation>
    <scope>NUCLEOTIDE SEQUENCE [LARGE SCALE GENOMIC DNA]</scope>
    <source>
        <strain evidence="1 2">DSM 23142</strain>
    </source>
</reference>
<dbReference type="PANTHER" id="PTHR30528:SF0">
    <property type="entry name" value="CYTOPLASMIC PROTEIN"/>
    <property type="match status" value="1"/>
</dbReference>
<dbReference type="Proteomes" id="UP000199009">
    <property type="component" value="Chromosome I"/>
</dbReference>
<dbReference type="Pfam" id="PF06224">
    <property type="entry name" value="AlkZ-like"/>
    <property type="match status" value="1"/>
</dbReference>
<dbReference type="RefSeq" id="WP_091489187.1">
    <property type="nucleotide sequence ID" value="NZ_LT629692.1"/>
</dbReference>
<dbReference type="AlphaFoldDB" id="A0A1G7Z597"/>
<protein>
    <recommendedName>
        <fullName evidence="3">Winged helix-turn-helix domain-containing protein</fullName>
    </recommendedName>
</protein>
<evidence type="ECO:0000313" key="2">
    <source>
        <dbReference type="Proteomes" id="UP000199009"/>
    </source>
</evidence>
<evidence type="ECO:0000313" key="1">
    <source>
        <dbReference type="EMBL" id="SDH03888.1"/>
    </source>
</evidence>
<gene>
    <name evidence="1" type="ORF">SAMN04489810_1956</name>
</gene>
<dbReference type="InterPro" id="IPR009351">
    <property type="entry name" value="AlkZ-like"/>
</dbReference>
<dbReference type="EMBL" id="LT629692">
    <property type="protein sequence ID" value="SDH03888.1"/>
    <property type="molecule type" value="Genomic_DNA"/>
</dbReference>
<dbReference type="STRING" id="370764.SAMN04489810_1956"/>
<accession>A0A1G7Z597</accession>
<name>A0A1G7Z597_9MICO</name>
<organism evidence="1 2">
    <name type="scientific">Microbacterium pygmaeum</name>
    <dbReference type="NCBI Taxonomy" id="370764"/>
    <lineage>
        <taxon>Bacteria</taxon>
        <taxon>Bacillati</taxon>
        <taxon>Actinomycetota</taxon>
        <taxon>Actinomycetes</taxon>
        <taxon>Micrococcales</taxon>
        <taxon>Microbacteriaceae</taxon>
        <taxon>Microbacterium</taxon>
    </lineage>
</organism>
<keyword evidence="2" id="KW-1185">Reference proteome</keyword>
<evidence type="ECO:0008006" key="3">
    <source>
        <dbReference type="Google" id="ProtNLM"/>
    </source>
</evidence>
<dbReference type="PANTHER" id="PTHR30528">
    <property type="entry name" value="CYTOPLASMIC PROTEIN"/>
    <property type="match status" value="1"/>
</dbReference>
<sequence>MQPHRLTREDARRVAIGAQLLSAARPAGIVETVYGLTVVNIEPTAAIMPSADHILWSRLGWPYASADLQRAFEVERDLFEWGGFYRVMSDLPLLRHEMSARPAYAEAREWLAANARFRRDVRDRLRAEGPLHAAEVPDTAQVPWRSTGWTNNRNASQMLEILVTTGEVAVSARDAKGRLFDLAERVYPDDLPDVSAQDAARERSERRLAAFGIARPKGIRQPFEPVDVGTVGETAVVEGVEGEWRVDASALGLLDSFAPRTALVSPFDRLVFDRDRLRDLFGFEYLLEMYKPAAKRRWGYFALPILHGDRFVGKLDAKADRKAGVLRVAAIHEDLPFGATVAADVDAEIRALAQWLGLEVTGLADG</sequence>
<dbReference type="OrthoDB" id="9787207at2"/>
<proteinExistence type="predicted"/>